<dbReference type="PANTHER" id="PTHR30373:SF2">
    <property type="entry name" value="UPF0603 PROTEIN YGCG"/>
    <property type="match status" value="1"/>
</dbReference>
<feature type="signal peptide" evidence="2">
    <location>
        <begin position="1"/>
        <end position="26"/>
    </location>
</feature>
<keyword evidence="1" id="KW-0812">Transmembrane</keyword>
<feature type="chain" id="PRO_5026859345" evidence="2">
    <location>
        <begin position="27"/>
        <end position="262"/>
    </location>
</feature>
<evidence type="ECO:0000259" key="3">
    <source>
        <dbReference type="Pfam" id="PF04536"/>
    </source>
</evidence>
<dbReference type="EMBL" id="VULT01000003">
    <property type="protein sequence ID" value="MSS16611.1"/>
    <property type="molecule type" value="Genomic_DNA"/>
</dbReference>
<organism evidence="4 5">
    <name type="scientific">Sodaliphilus pleomorphus</name>
    <dbReference type="NCBI Taxonomy" id="2606626"/>
    <lineage>
        <taxon>Bacteria</taxon>
        <taxon>Pseudomonadati</taxon>
        <taxon>Bacteroidota</taxon>
        <taxon>Bacteroidia</taxon>
        <taxon>Bacteroidales</taxon>
        <taxon>Muribaculaceae</taxon>
        <taxon>Sodaliphilus</taxon>
    </lineage>
</organism>
<name>A0A6L5X8M7_9BACT</name>
<sequence>MTKMTIRLLRCLALAACLLLAAVAQAETVKLPSRPDPPRLVNDLAGVLGNTQALEDTLEAFSNATSNQILVVTVTDLQDLEPWDYAVQLGRAWGVGGKKHNNGVVILIKPKNDTPGRVTIQVGYGLEGALPDAFCSKIIEREMKPRFIAGDYLGGVWNAVRVIMPTAKGEYNEAAYNNDQDGNGGEIAAVVIIAFVIIFVWAMSRTGRGRGRNSGSTGTWGGPIIFGGGGGGFGGGSGFSGGGGFGGFGGGSFGGGGASGSW</sequence>
<reference evidence="4 5" key="1">
    <citation type="submission" date="2019-08" db="EMBL/GenBank/DDBJ databases">
        <title>In-depth cultivation of the pig gut microbiome towards novel bacterial diversity and tailored functional studies.</title>
        <authorList>
            <person name="Wylensek D."/>
            <person name="Hitch T.C.A."/>
            <person name="Clavel T."/>
        </authorList>
    </citation>
    <scope>NUCLEOTIDE SEQUENCE [LARGE SCALE GENOMIC DNA]</scope>
    <source>
        <strain evidence="4 5">Oil-RF-744-WCA-WT-10</strain>
    </source>
</reference>
<gene>
    <name evidence="4" type="ORF">FYJ29_02320</name>
</gene>
<keyword evidence="1" id="KW-1133">Transmembrane helix</keyword>
<evidence type="ECO:0000256" key="1">
    <source>
        <dbReference type="SAM" id="Phobius"/>
    </source>
</evidence>
<dbReference type="AlphaFoldDB" id="A0A6L5X8M7"/>
<keyword evidence="5" id="KW-1185">Reference proteome</keyword>
<protein>
    <submittedName>
        <fullName evidence="4">TPM domain-containing protein</fullName>
    </submittedName>
</protein>
<dbReference type="Proteomes" id="UP000483362">
    <property type="component" value="Unassembled WGS sequence"/>
</dbReference>
<dbReference type="Pfam" id="PF04536">
    <property type="entry name" value="TPM_phosphatase"/>
    <property type="match status" value="1"/>
</dbReference>
<feature type="domain" description="TPM" evidence="3">
    <location>
        <begin position="41"/>
        <end position="163"/>
    </location>
</feature>
<dbReference type="Gene3D" id="3.10.310.50">
    <property type="match status" value="1"/>
</dbReference>
<dbReference type="InterPro" id="IPR007621">
    <property type="entry name" value="TPM_dom"/>
</dbReference>
<evidence type="ECO:0000313" key="4">
    <source>
        <dbReference type="EMBL" id="MSS16611.1"/>
    </source>
</evidence>
<feature type="transmembrane region" description="Helical" evidence="1">
    <location>
        <begin position="187"/>
        <end position="204"/>
    </location>
</feature>
<keyword evidence="2" id="KW-0732">Signal</keyword>
<dbReference type="PANTHER" id="PTHR30373">
    <property type="entry name" value="UPF0603 PROTEIN YGCG"/>
    <property type="match status" value="1"/>
</dbReference>
<keyword evidence="1" id="KW-0472">Membrane</keyword>
<proteinExistence type="predicted"/>
<accession>A0A6L5X8M7</accession>
<comment type="caution">
    <text evidence="4">The sequence shown here is derived from an EMBL/GenBank/DDBJ whole genome shotgun (WGS) entry which is preliminary data.</text>
</comment>
<evidence type="ECO:0000313" key="5">
    <source>
        <dbReference type="Proteomes" id="UP000483362"/>
    </source>
</evidence>
<evidence type="ECO:0000256" key="2">
    <source>
        <dbReference type="SAM" id="SignalP"/>
    </source>
</evidence>